<name>Q241Q9_TETTS</name>
<reference evidence="3" key="1">
    <citation type="journal article" date="2006" name="PLoS Biol.">
        <title>Macronuclear genome sequence of the ciliate Tetrahymena thermophila, a model eukaryote.</title>
        <authorList>
            <person name="Eisen J.A."/>
            <person name="Coyne R.S."/>
            <person name="Wu M."/>
            <person name="Wu D."/>
            <person name="Thiagarajan M."/>
            <person name="Wortman J.R."/>
            <person name="Badger J.H."/>
            <person name="Ren Q."/>
            <person name="Amedeo P."/>
            <person name="Jones K.M."/>
            <person name="Tallon L.J."/>
            <person name="Delcher A.L."/>
            <person name="Salzberg S.L."/>
            <person name="Silva J.C."/>
            <person name="Haas B.J."/>
            <person name="Majoros W.H."/>
            <person name="Farzad M."/>
            <person name="Carlton J.M."/>
            <person name="Smith R.K. Jr."/>
            <person name="Garg J."/>
            <person name="Pearlman R.E."/>
            <person name="Karrer K.M."/>
            <person name="Sun L."/>
            <person name="Manning G."/>
            <person name="Elde N.C."/>
            <person name="Turkewitz A.P."/>
            <person name="Asai D.J."/>
            <person name="Wilkes D.E."/>
            <person name="Wang Y."/>
            <person name="Cai H."/>
            <person name="Collins K."/>
            <person name="Stewart B.A."/>
            <person name="Lee S.R."/>
            <person name="Wilamowska K."/>
            <person name="Weinberg Z."/>
            <person name="Ruzzo W.L."/>
            <person name="Wloga D."/>
            <person name="Gaertig J."/>
            <person name="Frankel J."/>
            <person name="Tsao C.-C."/>
            <person name="Gorovsky M.A."/>
            <person name="Keeling P.J."/>
            <person name="Waller R.F."/>
            <person name="Patron N.J."/>
            <person name="Cherry J.M."/>
            <person name="Stover N.A."/>
            <person name="Krieger C.J."/>
            <person name="del Toro C."/>
            <person name="Ryder H.F."/>
            <person name="Williamson S.C."/>
            <person name="Barbeau R.A."/>
            <person name="Hamilton E.P."/>
            <person name="Orias E."/>
        </authorList>
    </citation>
    <scope>NUCLEOTIDE SEQUENCE [LARGE SCALE GENOMIC DNA]</scope>
    <source>
        <strain evidence="3">SB210</strain>
    </source>
</reference>
<keyword evidence="3" id="KW-1185">Reference proteome</keyword>
<evidence type="ECO:0000256" key="1">
    <source>
        <dbReference type="SAM" id="SignalP"/>
    </source>
</evidence>
<keyword evidence="2" id="KW-0812">Transmembrane</keyword>
<accession>Q241Q9</accession>
<dbReference type="RefSeq" id="XP_001022756.2">
    <property type="nucleotide sequence ID" value="XM_001022756.2"/>
</dbReference>
<keyword evidence="2" id="KW-0472">Membrane</keyword>
<evidence type="ECO:0000313" key="3">
    <source>
        <dbReference type="Proteomes" id="UP000009168"/>
    </source>
</evidence>
<dbReference type="HOGENOM" id="CLU_901628_0_0_1"/>
<dbReference type="InParanoid" id="Q241Q9"/>
<sequence>MTKQLVFFTLTLLLATQCFAFVNIRGFKSLQDVSQCKLPCYDIIDQVMPGAILGMNYKYSGSSYQRWFEKSNINYCCEQKKTYDFLDGMIVPDFMEVEKANFVDQEQITSEISPAPKTEKFKYKINIVHEFQRRALNISADMNQFRVNMTNVESIVPDINQCDTSYDIENKCWLSAVHLLGEQVFTKLTLGSYQKVNLTIYTNSKYDQKQAIQIYKTYIIEKGLENINEAFKSDESPSIAVKFNYLRKLIIIQRN</sequence>
<dbReference type="EMBL" id="GG662532">
    <property type="protein sequence ID" value="EAS02511.2"/>
    <property type="molecule type" value="Genomic_DNA"/>
</dbReference>
<organism evidence="2 3">
    <name type="scientific">Tetrahymena thermophila (strain SB210)</name>
    <dbReference type="NCBI Taxonomy" id="312017"/>
    <lineage>
        <taxon>Eukaryota</taxon>
        <taxon>Sar</taxon>
        <taxon>Alveolata</taxon>
        <taxon>Ciliophora</taxon>
        <taxon>Intramacronucleata</taxon>
        <taxon>Oligohymenophorea</taxon>
        <taxon>Hymenostomatida</taxon>
        <taxon>Tetrahymenina</taxon>
        <taxon>Tetrahymenidae</taxon>
        <taxon>Tetrahymena</taxon>
    </lineage>
</organism>
<dbReference type="GeneID" id="7830775"/>
<gene>
    <name evidence="2" type="ORF">TTHERM_00630310</name>
</gene>
<keyword evidence="1" id="KW-0732">Signal</keyword>
<proteinExistence type="predicted"/>
<dbReference type="KEGG" id="tet:TTHERM_00630310"/>
<dbReference type="AlphaFoldDB" id="Q241Q9"/>
<evidence type="ECO:0000313" key="2">
    <source>
        <dbReference type="EMBL" id="EAS02511.2"/>
    </source>
</evidence>
<feature type="signal peptide" evidence="1">
    <location>
        <begin position="1"/>
        <end position="20"/>
    </location>
</feature>
<feature type="chain" id="PRO_5004202177" evidence="1">
    <location>
        <begin position="21"/>
        <end position="255"/>
    </location>
</feature>
<dbReference type="Proteomes" id="UP000009168">
    <property type="component" value="Unassembled WGS sequence"/>
</dbReference>
<protein>
    <submittedName>
        <fullName evidence="2">Transmembrane protein, putative</fullName>
    </submittedName>
</protein>